<proteinExistence type="predicted"/>
<dbReference type="InterPro" id="IPR027434">
    <property type="entry name" value="Homing_endonucl"/>
</dbReference>
<sequence length="268" mass="30421">MNKTTLLRYVNSLAKLPVHKFDYRIKSKLPIYLNDVLLGLLLSDGYLEKSSPTSGARLTVSFGSKHSAYLNFLYKLFEPYTNSEPTKISVLNKKTKVLSEVVRFKTVMLPQLVWYHNLFYSKSSSLANGKLVKIIPSNIMELISPVVLAHLIMGDGNLKMPDKIIRIYTNSFTKSDVELLAKAINKKLGIAAKATLDRNDQYMITISKSQLSLVIAQLKTHMHSSMSYKLGLQPEECVSDVQELKFSELNDFGPDCIKYDEMLKNWDQ</sequence>
<keyword evidence="2" id="KW-0378">Hydrolase</keyword>
<dbReference type="GO" id="GO:0004519">
    <property type="term" value="F:endonuclease activity"/>
    <property type="evidence" value="ECO:0007669"/>
    <property type="project" value="UniProtKB-KW"/>
</dbReference>
<evidence type="ECO:0000259" key="1">
    <source>
        <dbReference type="Pfam" id="PF03161"/>
    </source>
</evidence>
<dbReference type="Pfam" id="PF03161">
    <property type="entry name" value="LAGLIDADG_2"/>
    <property type="match status" value="1"/>
</dbReference>
<dbReference type="Gene3D" id="3.10.28.10">
    <property type="entry name" value="Homing endonucleases"/>
    <property type="match status" value="2"/>
</dbReference>
<protein>
    <submittedName>
        <fullName evidence="2">LAGLIDADG endonuclease</fullName>
    </submittedName>
</protein>
<keyword evidence="2" id="KW-0540">Nuclease</keyword>
<dbReference type="AlphaFoldDB" id="A0A191MXB4"/>
<dbReference type="EMBL" id="KT428651">
    <property type="protein sequence ID" value="AMX22316.1"/>
    <property type="molecule type" value="Genomic_DNA"/>
</dbReference>
<accession>A0A191MXB4</accession>
<gene>
    <name evidence="2" type="primary">orf268</name>
</gene>
<keyword evidence="2" id="KW-0255">Endonuclease</keyword>
<feature type="domain" description="Homing endonuclease LAGLIDADG" evidence="1">
    <location>
        <begin position="36"/>
        <end position="210"/>
    </location>
</feature>
<reference evidence="2" key="1">
    <citation type="journal article" date="2016" name="PLoS ONE">
        <title>Intron Derived Size Polymorphism in the Mitochondrial Genomes of Closely Related Chrysoporthe Species.</title>
        <authorList>
            <person name="Kanzi A.M."/>
            <person name="Wingfield B.D."/>
            <person name="Steenkamp E.T."/>
            <person name="Naidoo S."/>
            <person name="van der Merwe N.A."/>
        </authorList>
    </citation>
    <scope>NUCLEOTIDE SEQUENCE</scope>
</reference>
<dbReference type="InterPro" id="IPR004860">
    <property type="entry name" value="LAGLIDADG_dom"/>
</dbReference>
<evidence type="ECO:0000313" key="2">
    <source>
        <dbReference type="EMBL" id="AMX22316.1"/>
    </source>
</evidence>
<geneLocation type="mitochondrion" evidence="2"/>
<organism evidence="2">
    <name type="scientific">Cryphonectria parasitica</name>
    <name type="common">Chestnut blight fungus</name>
    <name type="synonym">Endothia parasitica</name>
    <dbReference type="NCBI Taxonomy" id="5116"/>
    <lineage>
        <taxon>Eukaryota</taxon>
        <taxon>Fungi</taxon>
        <taxon>Dikarya</taxon>
        <taxon>Ascomycota</taxon>
        <taxon>Pezizomycotina</taxon>
        <taxon>Sordariomycetes</taxon>
        <taxon>Sordariomycetidae</taxon>
        <taxon>Diaporthales</taxon>
        <taxon>Cryphonectriaceae</taxon>
        <taxon>Cryphonectria-Endothia species complex</taxon>
        <taxon>Cryphonectria</taxon>
    </lineage>
</organism>
<dbReference type="SUPFAM" id="SSF55608">
    <property type="entry name" value="Homing endonucleases"/>
    <property type="match status" value="1"/>
</dbReference>
<keyword evidence="2" id="KW-0496">Mitochondrion</keyword>
<name>A0A191MXB4_CRYPA</name>